<evidence type="ECO:0000313" key="3">
    <source>
        <dbReference type="EMBL" id="AGE61839.1"/>
    </source>
</evidence>
<name>T1QZ43_9ABAC</name>
<sequence length="407" mass="45061">MWKSLLVSLLLSMTVAEIVHSAPAPMNTTLISIDVDDHDGGGGGDVGGGLPLKAGTERLVQFFINHKYLHMHADGVINGSLDRFNNETVWRRIAVPIPEETTEKTTGILIQSASNCRYLCINECGYMYSAEIPTFECILQEKIEESRYHLIYKDFNRRHAYLSLNLEGKFRRSVFKSKEPIGDAIIRTNVAIETWTGEKISNTCGELIRSKLNYRIRKTCRSALKKRLISNEIPAIGDKVGIDDIISEMINDNSTLDSVAVAMPPPPPIPTLEIMNSTVEVATINSSSVASTNATNAVAVVDYVDDGDDDDDDSEDVEITIEGVDPKNFYVPDSSDSTLSIHLLNSTTARPPTTPVRRRQPVIAIEDIIDSMIKIPVETGGTSDVSDARNVLFKYENNFYINKCINM</sequence>
<protein>
    <submittedName>
        <fullName evidence="2">FGF protein</fullName>
    </submittedName>
</protein>
<dbReference type="EMBL" id="JX560539">
    <property type="protein sequence ID" value="AGE61389.1"/>
    <property type="molecule type" value="Genomic_DNA"/>
</dbReference>
<dbReference type="PROSITE" id="PS00247">
    <property type="entry name" value="HBGF_FGF"/>
    <property type="match status" value="1"/>
</dbReference>
<dbReference type="SMART" id="SM00442">
    <property type="entry name" value="FGF"/>
    <property type="match status" value="1"/>
</dbReference>
<dbReference type="InterPro" id="IPR008996">
    <property type="entry name" value="IL1/FGF"/>
</dbReference>
<dbReference type="PANTHER" id="PTHR11486">
    <property type="entry name" value="FIBROBLAST GROWTH FACTOR"/>
    <property type="match status" value="1"/>
</dbReference>
<dbReference type="GO" id="GO:0008083">
    <property type="term" value="F:growth factor activity"/>
    <property type="evidence" value="ECO:0007669"/>
    <property type="project" value="InterPro"/>
</dbReference>
<comment type="similarity">
    <text evidence="1">Belongs to the heparin-binding growth factors family.</text>
</comment>
<dbReference type="Pfam" id="PF00167">
    <property type="entry name" value="FGF"/>
    <property type="match status" value="1"/>
</dbReference>
<organism evidence="2">
    <name type="scientific">Chrysodeixis chalcites nucleopolyhedrovirus</name>
    <dbReference type="NCBI Taxonomy" id="320432"/>
    <lineage>
        <taxon>Viruses</taxon>
        <taxon>Viruses incertae sedis</taxon>
        <taxon>Naldaviricetes</taxon>
        <taxon>Lefavirales</taxon>
        <taxon>Baculoviridae</taxon>
        <taxon>Alphabaculovirus</taxon>
        <taxon>Alphabaculovirus chrychalcites</taxon>
    </lineage>
</organism>
<dbReference type="SUPFAM" id="SSF50353">
    <property type="entry name" value="Cytokine"/>
    <property type="match status" value="1"/>
</dbReference>
<dbReference type="EMBL" id="JX560542">
    <property type="protein sequence ID" value="AGE61839.1"/>
    <property type="molecule type" value="Genomic_DNA"/>
</dbReference>
<reference evidence="2" key="2">
    <citation type="journal article" date="2013" name="Genome Announc.">
        <title>Complete Genome Sequences of Five Chrysodeixis chalcites Nucleopolyhedrovirus Genotypes from a Canary Islands Isolate.</title>
        <authorList>
            <person name="Bernal A."/>
            <person name="Williams T."/>
            <person name="Munoz D."/>
            <person name="Caballero P."/>
            <person name="Simon O."/>
        </authorList>
    </citation>
    <scope>NUCLEOTIDE SEQUENCE</scope>
    <source>
        <strain evidence="2">TF1</strain>
    </source>
</reference>
<evidence type="ECO:0000256" key="1">
    <source>
        <dbReference type="ARBA" id="ARBA00007936"/>
    </source>
</evidence>
<dbReference type="Gene3D" id="2.80.10.50">
    <property type="match status" value="1"/>
</dbReference>
<evidence type="ECO:0000313" key="2">
    <source>
        <dbReference type="EMBL" id="AGE61389.1"/>
    </source>
</evidence>
<accession>T1QZ43</accession>
<proteinExistence type="inferred from homology"/>
<dbReference type="CDD" id="cd23311">
    <property type="entry name" value="beta-trefoil_FGF_Bnl-like"/>
    <property type="match status" value="1"/>
</dbReference>
<dbReference type="InterPro" id="IPR002209">
    <property type="entry name" value="Fibroblast_GF_fam"/>
</dbReference>
<reference evidence="3" key="1">
    <citation type="submission" date="2012-08" db="EMBL/GenBank/DDBJ databases">
        <title>Sequences comparision among Chrysodeixis chalcites nucleopolyhedrovirus genotypes from a field strain of the Canary Islands.</title>
        <authorList>
            <person name="Bernal A."/>
            <person name="Simon O."/>
            <person name="Palma L."/>
            <person name="Williams T."/>
            <person name="Caballero P."/>
        </authorList>
    </citation>
    <scope>NUCLEOTIDE SEQUENCE</scope>
    <source>
        <strain evidence="3">TF1</strain>
    </source>
</reference>